<reference evidence="2" key="1">
    <citation type="submission" date="2016-10" db="EMBL/GenBank/DDBJ databases">
        <authorList>
            <person name="Varghese N."/>
            <person name="Submissions S."/>
        </authorList>
    </citation>
    <scope>NUCLEOTIDE SEQUENCE [LARGE SCALE GENOMIC DNA]</scope>
    <source>
        <strain evidence="2">Nm44</strain>
    </source>
</reference>
<gene>
    <name evidence="1" type="ORF">SAMN05421863_108619</name>
</gene>
<protein>
    <submittedName>
        <fullName evidence="1">Putative transposase</fullName>
    </submittedName>
</protein>
<keyword evidence="2" id="KW-1185">Reference proteome</keyword>
<evidence type="ECO:0000313" key="1">
    <source>
        <dbReference type="EMBL" id="SFN02424.1"/>
    </source>
</evidence>
<dbReference type="PANTHER" id="PTHR46889">
    <property type="entry name" value="TRANSPOSASE INSF FOR INSERTION SEQUENCE IS3B-RELATED"/>
    <property type="match status" value="1"/>
</dbReference>
<organism evidence="1 2">
    <name type="scientific">Nitrosomonas communis</name>
    <dbReference type="NCBI Taxonomy" id="44574"/>
    <lineage>
        <taxon>Bacteria</taxon>
        <taxon>Pseudomonadati</taxon>
        <taxon>Pseudomonadota</taxon>
        <taxon>Betaproteobacteria</taxon>
        <taxon>Nitrosomonadales</taxon>
        <taxon>Nitrosomonadaceae</taxon>
        <taxon>Nitrosomonas</taxon>
    </lineage>
</organism>
<evidence type="ECO:0000313" key="2">
    <source>
        <dbReference type="Proteomes" id="UP000183287"/>
    </source>
</evidence>
<accession>A0A1I4VMD7</accession>
<dbReference type="OrthoDB" id="9816028at2"/>
<dbReference type="PANTHER" id="PTHR46889:SF5">
    <property type="entry name" value="INTEGRASE PROTEIN"/>
    <property type="match status" value="1"/>
</dbReference>
<dbReference type="EMBL" id="FOUB01000086">
    <property type="protein sequence ID" value="SFN02424.1"/>
    <property type="molecule type" value="Genomic_DNA"/>
</dbReference>
<dbReference type="AlphaFoldDB" id="A0A1I4VMD7"/>
<dbReference type="RefSeq" id="WP_074907015.1">
    <property type="nucleotide sequence ID" value="NZ_FOUB01000086.1"/>
</dbReference>
<sequence length="128" mass="14785">MIEPHDSLSQVRQCQLLNLALSTYYYQPQPISNADLVLLRMMDEQYLKTPQYGSRSYATWFHRHGIMLGRKKAFFLMKILGMVSTASKPKTSISNKQYKVYPYLLRELVINKPSQVWAADISVPQQAA</sequence>
<dbReference type="Proteomes" id="UP000183287">
    <property type="component" value="Unassembled WGS sequence"/>
</dbReference>
<proteinExistence type="predicted"/>
<dbReference type="InterPro" id="IPR050900">
    <property type="entry name" value="Transposase_IS3/IS150/IS904"/>
</dbReference>
<name>A0A1I4VMD7_9PROT</name>